<dbReference type="EMBL" id="MWBQ01000088">
    <property type="protein sequence ID" value="OQA57626.1"/>
    <property type="molecule type" value="Genomic_DNA"/>
</dbReference>
<evidence type="ECO:0008006" key="2">
    <source>
        <dbReference type="Google" id="ProtNLM"/>
    </source>
</evidence>
<dbReference type="GO" id="GO:0006808">
    <property type="term" value="P:regulation of nitrogen utilization"/>
    <property type="evidence" value="ECO:0007669"/>
    <property type="project" value="InterPro"/>
</dbReference>
<dbReference type="AlphaFoldDB" id="A0A1V5SSW1"/>
<comment type="caution">
    <text evidence="1">The sequence shown here is derived from an EMBL/GenBank/DDBJ whole genome shotgun (WGS) entry which is preliminary data.</text>
</comment>
<dbReference type="InterPro" id="IPR011322">
    <property type="entry name" value="N-reg_PII-like_a/b"/>
</dbReference>
<dbReference type="PROSITE" id="PS51343">
    <property type="entry name" value="PII_GLNB_DOM"/>
    <property type="match status" value="1"/>
</dbReference>
<dbReference type="GO" id="GO:0030234">
    <property type="term" value="F:enzyme regulator activity"/>
    <property type="evidence" value="ECO:0007669"/>
    <property type="project" value="InterPro"/>
</dbReference>
<dbReference type="Pfam" id="PF00543">
    <property type="entry name" value="P-II"/>
    <property type="match status" value="1"/>
</dbReference>
<dbReference type="SMART" id="SM00938">
    <property type="entry name" value="P-II"/>
    <property type="match status" value="1"/>
</dbReference>
<dbReference type="SUPFAM" id="SSF54913">
    <property type="entry name" value="GlnB-like"/>
    <property type="match status" value="1"/>
</dbReference>
<gene>
    <name evidence="1" type="ORF">BWY41_01249</name>
</gene>
<evidence type="ECO:0000313" key="1">
    <source>
        <dbReference type="EMBL" id="OQA57626.1"/>
    </source>
</evidence>
<dbReference type="InterPro" id="IPR002187">
    <property type="entry name" value="N-reg_PII"/>
</dbReference>
<proteinExistence type="predicted"/>
<reference evidence="1" key="1">
    <citation type="submission" date="2017-02" db="EMBL/GenBank/DDBJ databases">
        <title>Delving into the versatile metabolic prowess of the omnipresent phylum Bacteroidetes.</title>
        <authorList>
            <person name="Nobu M.K."/>
            <person name="Mei R."/>
            <person name="Narihiro T."/>
            <person name="Kuroda K."/>
            <person name="Liu W.-T."/>
        </authorList>
    </citation>
    <scope>NUCLEOTIDE SEQUENCE</scope>
    <source>
        <strain evidence="1">ADurb.Bin276</strain>
    </source>
</reference>
<protein>
    <recommendedName>
        <fullName evidence="2">Nitrogen regulatory protein P-II</fullName>
    </recommendedName>
</protein>
<dbReference type="InterPro" id="IPR015867">
    <property type="entry name" value="N-reg_PII/ATP_PRibTrfase_C"/>
</dbReference>
<dbReference type="Gene3D" id="3.30.70.120">
    <property type="match status" value="1"/>
</dbReference>
<dbReference type="Proteomes" id="UP000485569">
    <property type="component" value="Unassembled WGS sequence"/>
</dbReference>
<organism evidence="1">
    <name type="scientific">Candidatus Atribacter allofermentans</name>
    <dbReference type="NCBI Taxonomy" id="1852833"/>
    <lineage>
        <taxon>Bacteria</taxon>
        <taxon>Pseudomonadati</taxon>
        <taxon>Atribacterota</taxon>
        <taxon>Atribacteria</taxon>
        <taxon>Atribacterales</taxon>
        <taxon>Atribacteraceae</taxon>
        <taxon>Atribacter</taxon>
    </lineage>
</organism>
<accession>A0A1V5SSW1</accession>
<sequence length="106" mass="11491">MDVIAIFAVVERGKADHLVEKAKKAGAKGATILYGRGTTAENDIKHFLSFHVESSKEVIIILTEKEHVEAIQKALIEAGRLDEPGTGILFSVPVLHLTGLKHRGLP</sequence>
<name>A0A1V5SSW1_9BACT</name>